<dbReference type="FunFam" id="3.30.160.60:FF:000072">
    <property type="entry name" value="zinc finger protein 143 isoform X1"/>
    <property type="match status" value="3"/>
</dbReference>
<evidence type="ECO:0000256" key="3">
    <source>
        <dbReference type="ARBA" id="ARBA00022771"/>
    </source>
</evidence>
<proteinExistence type="predicted"/>
<evidence type="ECO:0000256" key="2">
    <source>
        <dbReference type="ARBA" id="ARBA00022737"/>
    </source>
</evidence>
<keyword evidence="2" id="KW-0677">Repeat</keyword>
<dbReference type="Proteomes" id="UP000007266">
    <property type="component" value="Linkage group 5"/>
</dbReference>
<dbReference type="OrthoDB" id="6145499at2759"/>
<organism evidence="8 9">
    <name type="scientific">Tribolium castaneum</name>
    <name type="common">Red flour beetle</name>
    <dbReference type="NCBI Taxonomy" id="7070"/>
    <lineage>
        <taxon>Eukaryota</taxon>
        <taxon>Metazoa</taxon>
        <taxon>Ecdysozoa</taxon>
        <taxon>Arthropoda</taxon>
        <taxon>Hexapoda</taxon>
        <taxon>Insecta</taxon>
        <taxon>Pterygota</taxon>
        <taxon>Neoptera</taxon>
        <taxon>Endopterygota</taxon>
        <taxon>Coleoptera</taxon>
        <taxon>Polyphaga</taxon>
        <taxon>Cucujiformia</taxon>
        <taxon>Tenebrionidae</taxon>
        <taxon>Tenebrionidae incertae sedis</taxon>
        <taxon>Tribolium</taxon>
    </lineage>
</organism>
<name>D6WLJ4_TRICA</name>
<dbReference type="GO" id="GO:0006357">
    <property type="term" value="P:regulation of transcription by RNA polymerase II"/>
    <property type="evidence" value="ECO:0000318"/>
    <property type="project" value="GO_Central"/>
</dbReference>
<feature type="region of interest" description="Disordered" evidence="6">
    <location>
        <begin position="350"/>
        <end position="371"/>
    </location>
</feature>
<keyword evidence="9" id="KW-1185">Reference proteome</keyword>
<dbReference type="InParanoid" id="D6WLJ4"/>
<dbReference type="PANTHER" id="PTHR46179">
    <property type="entry name" value="ZINC FINGER PROTEIN"/>
    <property type="match status" value="1"/>
</dbReference>
<dbReference type="PANTHER" id="PTHR46179:SF25">
    <property type="entry name" value="METAL RESPONSE ELEMENT-BINDING TRANSCRIPTION FACTOR-1, ISOFORM C"/>
    <property type="match status" value="1"/>
</dbReference>
<dbReference type="SUPFAM" id="SSF57667">
    <property type="entry name" value="beta-beta-alpha zinc fingers"/>
    <property type="match status" value="4"/>
</dbReference>
<dbReference type="PROSITE" id="PS00028">
    <property type="entry name" value="ZINC_FINGER_C2H2_1"/>
    <property type="match status" value="6"/>
</dbReference>
<feature type="domain" description="C2H2-type" evidence="7">
    <location>
        <begin position="117"/>
        <end position="146"/>
    </location>
</feature>
<evidence type="ECO:0000256" key="1">
    <source>
        <dbReference type="ARBA" id="ARBA00022723"/>
    </source>
</evidence>
<feature type="domain" description="C2H2-type" evidence="7">
    <location>
        <begin position="236"/>
        <end position="265"/>
    </location>
</feature>
<protein>
    <recommendedName>
        <fullName evidence="7">C2H2-type domain-containing protein</fullName>
    </recommendedName>
</protein>
<dbReference type="PhylomeDB" id="D6WLJ4"/>
<dbReference type="GO" id="GO:0008270">
    <property type="term" value="F:zinc ion binding"/>
    <property type="evidence" value="ECO:0007669"/>
    <property type="project" value="UniProtKB-KW"/>
</dbReference>
<keyword evidence="3 5" id="KW-0863">Zinc-finger</keyword>
<dbReference type="FunFam" id="3.30.160.60:FF:000397">
    <property type="entry name" value="Metal regulatory transcription factor 1"/>
    <property type="match status" value="1"/>
</dbReference>
<dbReference type="AlphaFoldDB" id="D6WLJ4"/>
<dbReference type="Gene3D" id="3.30.160.60">
    <property type="entry name" value="Classic Zinc Finger"/>
    <property type="match status" value="6"/>
</dbReference>
<evidence type="ECO:0000256" key="4">
    <source>
        <dbReference type="ARBA" id="ARBA00022833"/>
    </source>
</evidence>
<sequence>MEVWNCPEKVQNQNENSFMLNNDFIDDTFDFSFNNVYEKATENLTKYDDKEKNSTSLVKLEENDENAGYIHHTVSLDEIYMHIHPGASKKMPEKPSHATLTITSTDPTTKETTVNRYNCEYDGCTRTYSTVGNLRTHMKTHKGEYRFKCTESNCGKAFLTSYSLKIHIRVHTKVKPFECKSPGCDKAFNTLYRLRAHERLHNGKTFNCESEGCMKFFTTLCDLKKHTRTHTREKPYKCKEDGCGKAFTASHHLKTHQRIHSGEKPYICKESSCSRAFATLHSLKSHIKTHQKSELKLEGQEEKDDSVKPELGENERRNNDINVPFDFEGSYTIGSFGSALDTWDDLEKAESKKSDVTTKQVPEPNNLTESNLEPVNFDNLFKNSYNLVNNNYIARNPDASLPPLTLDNKAKYAAVIEADLSSQFEMANGLKNYATVNTAEPIPTQLPYNIGTENIENGKAGETLNDTQMELEDSSIITEIEDAGINFDVDMFDNVFNDDKNKKVNVISVKKIVPPENDLVNLDKQIYTPEALQMSLACDEEVPSMWVDVMNYYNSGQANVFEQNTIDDSQVIAVPTAVQSYVNLPPLQTTDNQLDSTYNQLNSFLMQNLEQTTNTDANLLKNLTAEADICKCVDCKCDSVNNCQNCEGHDRAEAPQAQNCQSKVSCCSKPVKNLGCGGDKNDCCVVVCLKTLDQLRQILNMASTCGGFQNLTLGCIKGGQFCAVQK</sequence>
<feature type="domain" description="C2H2-type" evidence="7">
    <location>
        <begin position="206"/>
        <end position="235"/>
    </location>
</feature>
<dbReference type="InterPro" id="IPR013087">
    <property type="entry name" value="Znf_C2H2_type"/>
</dbReference>
<dbReference type="InterPro" id="IPR051061">
    <property type="entry name" value="Zinc_finger_trans_reg"/>
</dbReference>
<dbReference type="OMA" id="SQFEMAN"/>
<evidence type="ECO:0000256" key="5">
    <source>
        <dbReference type="PROSITE-ProRule" id="PRU00042"/>
    </source>
</evidence>
<dbReference type="GO" id="GO:0005634">
    <property type="term" value="C:nucleus"/>
    <property type="evidence" value="ECO:0000318"/>
    <property type="project" value="GO_Central"/>
</dbReference>
<feature type="domain" description="C2H2-type" evidence="7">
    <location>
        <begin position="266"/>
        <end position="295"/>
    </location>
</feature>
<dbReference type="Pfam" id="PF00096">
    <property type="entry name" value="zf-C2H2"/>
    <property type="match status" value="4"/>
</dbReference>
<dbReference type="InterPro" id="IPR036236">
    <property type="entry name" value="Znf_C2H2_sf"/>
</dbReference>
<feature type="compositionally biased region" description="Basic and acidic residues" evidence="6">
    <location>
        <begin position="291"/>
        <end position="319"/>
    </location>
</feature>
<dbReference type="HOGENOM" id="CLU_442313_0_0_1"/>
<feature type="compositionally biased region" description="Polar residues" evidence="6">
    <location>
        <begin position="357"/>
        <end position="371"/>
    </location>
</feature>
<dbReference type="FunFam" id="3.30.160.60:FF:000349">
    <property type="entry name" value="metal regulatory transcription factor 1"/>
    <property type="match status" value="1"/>
</dbReference>
<feature type="region of interest" description="Disordered" evidence="6">
    <location>
        <begin position="290"/>
        <end position="322"/>
    </location>
</feature>
<reference evidence="8 9" key="1">
    <citation type="journal article" date="2008" name="Nature">
        <title>The genome of the model beetle and pest Tribolium castaneum.</title>
        <authorList>
            <consortium name="Tribolium Genome Sequencing Consortium"/>
            <person name="Richards S."/>
            <person name="Gibbs R.A."/>
            <person name="Weinstock G.M."/>
            <person name="Brown S.J."/>
            <person name="Denell R."/>
            <person name="Beeman R.W."/>
            <person name="Gibbs R."/>
            <person name="Beeman R.W."/>
            <person name="Brown S.J."/>
            <person name="Bucher G."/>
            <person name="Friedrich M."/>
            <person name="Grimmelikhuijzen C.J."/>
            <person name="Klingler M."/>
            <person name="Lorenzen M."/>
            <person name="Richards S."/>
            <person name="Roth S."/>
            <person name="Schroder R."/>
            <person name="Tautz D."/>
            <person name="Zdobnov E.M."/>
            <person name="Muzny D."/>
            <person name="Gibbs R.A."/>
            <person name="Weinstock G.M."/>
            <person name="Attaway T."/>
            <person name="Bell S."/>
            <person name="Buhay C.J."/>
            <person name="Chandrabose M.N."/>
            <person name="Chavez D."/>
            <person name="Clerk-Blankenburg K.P."/>
            <person name="Cree A."/>
            <person name="Dao M."/>
            <person name="Davis C."/>
            <person name="Chacko J."/>
            <person name="Dinh H."/>
            <person name="Dugan-Rocha S."/>
            <person name="Fowler G."/>
            <person name="Garner T.T."/>
            <person name="Garnes J."/>
            <person name="Gnirke A."/>
            <person name="Hawes A."/>
            <person name="Hernandez J."/>
            <person name="Hines S."/>
            <person name="Holder M."/>
            <person name="Hume J."/>
            <person name="Jhangiani S.N."/>
            <person name="Joshi V."/>
            <person name="Khan Z.M."/>
            <person name="Jackson L."/>
            <person name="Kovar C."/>
            <person name="Kowis A."/>
            <person name="Lee S."/>
            <person name="Lewis L.R."/>
            <person name="Margolis J."/>
            <person name="Morgan M."/>
            <person name="Nazareth L.V."/>
            <person name="Nguyen N."/>
            <person name="Okwuonu G."/>
            <person name="Parker D."/>
            <person name="Richards S."/>
            <person name="Ruiz S.J."/>
            <person name="Santibanez J."/>
            <person name="Savard J."/>
            <person name="Scherer S.E."/>
            <person name="Schneider B."/>
            <person name="Sodergren E."/>
            <person name="Tautz D."/>
            <person name="Vattahil S."/>
            <person name="Villasana D."/>
            <person name="White C.S."/>
            <person name="Wright R."/>
            <person name="Park Y."/>
            <person name="Beeman R.W."/>
            <person name="Lord J."/>
            <person name="Oppert B."/>
            <person name="Lorenzen M."/>
            <person name="Brown S."/>
            <person name="Wang L."/>
            <person name="Savard J."/>
            <person name="Tautz D."/>
            <person name="Richards S."/>
            <person name="Weinstock G."/>
            <person name="Gibbs R.A."/>
            <person name="Liu Y."/>
            <person name="Worley K."/>
            <person name="Weinstock G."/>
            <person name="Elsik C.G."/>
            <person name="Reese J.T."/>
            <person name="Elhaik E."/>
            <person name="Landan G."/>
            <person name="Graur D."/>
            <person name="Arensburger P."/>
            <person name="Atkinson P."/>
            <person name="Beeman R.W."/>
            <person name="Beidler J."/>
            <person name="Brown S.J."/>
            <person name="Demuth J.P."/>
            <person name="Drury D.W."/>
            <person name="Du Y.Z."/>
            <person name="Fujiwara H."/>
            <person name="Lorenzen M."/>
            <person name="Maselli V."/>
            <person name="Osanai M."/>
            <person name="Park Y."/>
            <person name="Robertson H.M."/>
            <person name="Tu Z."/>
            <person name="Wang J.J."/>
            <person name="Wang S."/>
            <person name="Richards S."/>
            <person name="Song H."/>
            <person name="Zhang L."/>
            <person name="Sodergren E."/>
            <person name="Werner D."/>
            <person name="Stanke M."/>
            <person name="Morgenstern B."/>
            <person name="Solovyev V."/>
            <person name="Kosarev P."/>
            <person name="Brown G."/>
            <person name="Chen H.C."/>
            <person name="Ermolaeva O."/>
            <person name="Hlavina W."/>
            <person name="Kapustin Y."/>
            <person name="Kiryutin B."/>
            <person name="Kitts P."/>
            <person name="Maglott D."/>
            <person name="Pruitt K."/>
            <person name="Sapojnikov V."/>
            <person name="Souvorov A."/>
            <person name="Mackey A.J."/>
            <person name="Waterhouse R.M."/>
            <person name="Wyder S."/>
            <person name="Zdobnov E.M."/>
            <person name="Zdobnov E.M."/>
            <person name="Wyder S."/>
            <person name="Kriventseva E.V."/>
            <person name="Kadowaki T."/>
            <person name="Bork P."/>
            <person name="Aranda M."/>
            <person name="Bao R."/>
            <person name="Beermann A."/>
            <person name="Berns N."/>
            <person name="Bolognesi R."/>
            <person name="Bonneton F."/>
            <person name="Bopp D."/>
            <person name="Brown S.J."/>
            <person name="Bucher G."/>
            <person name="Butts T."/>
            <person name="Chaumot A."/>
            <person name="Denell R.E."/>
            <person name="Ferrier D.E."/>
            <person name="Friedrich M."/>
            <person name="Gordon C.M."/>
            <person name="Jindra M."/>
            <person name="Klingler M."/>
            <person name="Lan Q."/>
            <person name="Lattorff H.M."/>
            <person name="Laudet V."/>
            <person name="von Levetsow C."/>
            <person name="Liu Z."/>
            <person name="Lutz R."/>
            <person name="Lynch J.A."/>
            <person name="da Fonseca R.N."/>
            <person name="Posnien N."/>
            <person name="Reuter R."/>
            <person name="Roth S."/>
            <person name="Savard J."/>
            <person name="Schinko J.B."/>
            <person name="Schmitt C."/>
            <person name="Schoppmeier M."/>
            <person name="Schroder R."/>
            <person name="Shippy T.D."/>
            <person name="Simonnet F."/>
            <person name="Marques-Souza H."/>
            <person name="Tautz D."/>
            <person name="Tomoyasu Y."/>
            <person name="Trauner J."/>
            <person name="Van der Zee M."/>
            <person name="Vervoort M."/>
            <person name="Wittkopp N."/>
            <person name="Wimmer E.A."/>
            <person name="Yang X."/>
            <person name="Jones A.K."/>
            <person name="Sattelle D.B."/>
            <person name="Ebert P.R."/>
            <person name="Nelson D."/>
            <person name="Scott J.G."/>
            <person name="Beeman R.W."/>
            <person name="Muthukrishnan S."/>
            <person name="Kramer K.J."/>
            <person name="Arakane Y."/>
            <person name="Beeman R.W."/>
            <person name="Zhu Q."/>
            <person name="Hogenkamp D."/>
            <person name="Dixit R."/>
            <person name="Oppert B."/>
            <person name="Jiang H."/>
            <person name="Zou Z."/>
            <person name="Marshall J."/>
            <person name="Elpidina E."/>
            <person name="Vinokurov K."/>
            <person name="Oppert C."/>
            <person name="Zou Z."/>
            <person name="Evans J."/>
            <person name="Lu Z."/>
            <person name="Zhao P."/>
            <person name="Sumathipala N."/>
            <person name="Altincicek B."/>
            <person name="Vilcinskas A."/>
            <person name="Williams M."/>
            <person name="Hultmark D."/>
            <person name="Hetru C."/>
            <person name="Jiang H."/>
            <person name="Grimmelikhuijzen C.J."/>
            <person name="Hauser F."/>
            <person name="Cazzamali G."/>
            <person name="Williamson M."/>
            <person name="Park Y."/>
            <person name="Li B."/>
            <person name="Tanaka Y."/>
            <person name="Predel R."/>
            <person name="Neupert S."/>
            <person name="Schachtner J."/>
            <person name="Verleyen P."/>
            <person name="Raible F."/>
            <person name="Bork P."/>
            <person name="Friedrich M."/>
            <person name="Walden K.K."/>
            <person name="Robertson H.M."/>
            <person name="Angeli S."/>
            <person name="Foret S."/>
            <person name="Bucher G."/>
            <person name="Schuetz S."/>
            <person name="Maleszka R."/>
            <person name="Wimmer E.A."/>
            <person name="Beeman R.W."/>
            <person name="Lorenzen M."/>
            <person name="Tomoyasu Y."/>
            <person name="Miller S.C."/>
            <person name="Grossmann D."/>
            <person name="Bucher G."/>
        </authorList>
    </citation>
    <scope>NUCLEOTIDE SEQUENCE [LARGE SCALE GENOMIC DNA]</scope>
    <source>
        <strain evidence="8 9">Georgia GA2</strain>
    </source>
</reference>
<evidence type="ECO:0000256" key="6">
    <source>
        <dbReference type="SAM" id="MobiDB-lite"/>
    </source>
</evidence>
<keyword evidence="4" id="KW-0862">Zinc</keyword>
<feature type="domain" description="C2H2-type" evidence="7">
    <location>
        <begin position="177"/>
        <end position="206"/>
    </location>
</feature>
<keyword evidence="1" id="KW-0479">Metal-binding</keyword>
<evidence type="ECO:0000313" key="9">
    <source>
        <dbReference type="Proteomes" id="UP000007266"/>
    </source>
</evidence>
<evidence type="ECO:0000259" key="7">
    <source>
        <dbReference type="PROSITE" id="PS50157"/>
    </source>
</evidence>
<reference evidence="8 9" key="2">
    <citation type="journal article" date="2010" name="Nucleic Acids Res.">
        <title>BeetleBase in 2010: revisions to provide comprehensive genomic information for Tribolium castaneum.</title>
        <authorList>
            <person name="Kim H.S."/>
            <person name="Murphy T."/>
            <person name="Xia J."/>
            <person name="Caragea D."/>
            <person name="Park Y."/>
            <person name="Beeman R.W."/>
            <person name="Lorenzen M.D."/>
            <person name="Butcher S."/>
            <person name="Manak J.R."/>
            <person name="Brown S.J."/>
        </authorList>
    </citation>
    <scope>GENOME REANNOTATION</scope>
    <source>
        <strain evidence="8 9">Georgia GA2</strain>
    </source>
</reference>
<dbReference type="FunCoup" id="D6WLJ4">
    <property type="interactions" value="192"/>
</dbReference>
<evidence type="ECO:0000313" key="8">
    <source>
        <dbReference type="EMBL" id="EFA03442.1"/>
    </source>
</evidence>
<feature type="domain" description="C2H2-type" evidence="7">
    <location>
        <begin position="147"/>
        <end position="176"/>
    </location>
</feature>
<dbReference type="EMBL" id="KQ971343">
    <property type="protein sequence ID" value="EFA03442.1"/>
    <property type="molecule type" value="Genomic_DNA"/>
</dbReference>
<accession>D6WLJ4</accession>
<dbReference type="eggNOG" id="KOG1721">
    <property type="taxonomic scope" value="Eukaryota"/>
</dbReference>
<dbReference type="KEGG" id="tca:103313055"/>
<dbReference type="PROSITE" id="PS50157">
    <property type="entry name" value="ZINC_FINGER_C2H2_2"/>
    <property type="match status" value="6"/>
</dbReference>
<dbReference type="SMART" id="SM00355">
    <property type="entry name" value="ZnF_C2H2"/>
    <property type="match status" value="6"/>
</dbReference>
<gene>
    <name evidence="8" type="primary">AUGUSTUS-3.0.2_13432</name>
    <name evidence="8" type="ORF">TcasGA2_TC013432</name>
</gene>